<protein>
    <submittedName>
        <fullName evidence="1">Uncharacterized protein</fullName>
    </submittedName>
</protein>
<reference evidence="1 2" key="1">
    <citation type="submission" date="2022-01" db="EMBL/GenBank/DDBJ databases">
        <authorList>
            <person name="Xiong W."/>
            <person name="Schranz E."/>
        </authorList>
    </citation>
    <scope>NUCLEOTIDE SEQUENCE [LARGE SCALE GENOMIC DNA]</scope>
</reference>
<dbReference type="Proteomes" id="UP001157418">
    <property type="component" value="Unassembled WGS sequence"/>
</dbReference>
<keyword evidence="2" id="KW-1185">Reference proteome</keyword>
<evidence type="ECO:0000313" key="2">
    <source>
        <dbReference type="Proteomes" id="UP001157418"/>
    </source>
</evidence>
<organism evidence="1 2">
    <name type="scientific">Lactuca virosa</name>
    <dbReference type="NCBI Taxonomy" id="75947"/>
    <lineage>
        <taxon>Eukaryota</taxon>
        <taxon>Viridiplantae</taxon>
        <taxon>Streptophyta</taxon>
        <taxon>Embryophyta</taxon>
        <taxon>Tracheophyta</taxon>
        <taxon>Spermatophyta</taxon>
        <taxon>Magnoliopsida</taxon>
        <taxon>eudicotyledons</taxon>
        <taxon>Gunneridae</taxon>
        <taxon>Pentapetalae</taxon>
        <taxon>asterids</taxon>
        <taxon>campanulids</taxon>
        <taxon>Asterales</taxon>
        <taxon>Asteraceae</taxon>
        <taxon>Cichorioideae</taxon>
        <taxon>Cichorieae</taxon>
        <taxon>Lactucinae</taxon>
        <taxon>Lactuca</taxon>
    </lineage>
</organism>
<accession>A0AAU9MVX7</accession>
<gene>
    <name evidence="1" type="ORF">LVIROSA_LOCUS11963</name>
</gene>
<proteinExistence type="predicted"/>
<dbReference type="EMBL" id="CAKMRJ010001902">
    <property type="protein sequence ID" value="CAH1424783.1"/>
    <property type="molecule type" value="Genomic_DNA"/>
</dbReference>
<dbReference type="AlphaFoldDB" id="A0AAU9MVX7"/>
<name>A0AAU9MVX7_9ASTR</name>
<sequence length="149" mass="17094">MAKSDATKVVEKQSLKEKLKNLREINIGRKGNVSSGSGKRKVNIVSEENYDLNPNSEKELKEREKHDKKIYALSTLKTKIKAEEAEEKNVKEPLTTKKVMFPDGTVYRIQKEAIDNPNLFWLEPQTSFSVKNEMDCQLDFPISAKAFLF</sequence>
<comment type="caution">
    <text evidence="1">The sequence shown here is derived from an EMBL/GenBank/DDBJ whole genome shotgun (WGS) entry which is preliminary data.</text>
</comment>
<evidence type="ECO:0000313" key="1">
    <source>
        <dbReference type="EMBL" id="CAH1424783.1"/>
    </source>
</evidence>